<organism evidence="1 3">
    <name type="scientific">Candidatus Accumulibacter cognatus</name>
    <dbReference type="NCBI Taxonomy" id="2954383"/>
    <lineage>
        <taxon>Bacteria</taxon>
        <taxon>Pseudomonadati</taxon>
        <taxon>Pseudomonadota</taxon>
        <taxon>Betaproteobacteria</taxon>
        <taxon>Candidatus Accumulibacter</taxon>
    </lineage>
</organism>
<evidence type="ECO:0000313" key="3">
    <source>
        <dbReference type="Proteomes" id="UP000021315"/>
    </source>
</evidence>
<sequence length="48" mass="5709">MNWLNPLPTILQHRYLLGQLIPREVLARYRGSVLEPYRHSIPACKHRT</sequence>
<reference evidence="1 3" key="1">
    <citation type="submission" date="2014-02" db="EMBL/GenBank/DDBJ databases">
        <title>Expanding our view of genomic diversity in Candidatus Accumulibacter clades.</title>
        <authorList>
            <person name="Skennerton C.T."/>
            <person name="Barr J.J."/>
            <person name="Slater F.R."/>
            <person name="Bond P.L."/>
            <person name="Tyson G.W."/>
        </authorList>
    </citation>
    <scope>NUCLEOTIDE SEQUENCE [LARGE SCALE GENOMIC DNA]</scope>
    <source>
        <strain evidence="3">SK-02</strain>
    </source>
</reference>
<proteinExistence type="predicted"/>
<accession>A0A7D5SKG9</accession>
<dbReference type="Proteomes" id="UP000509684">
    <property type="component" value="Chromosome"/>
</dbReference>
<dbReference type="EMBL" id="JDST02000004">
    <property type="protein sequence ID" value="KFB78423.1"/>
    <property type="molecule type" value="Genomic_DNA"/>
</dbReference>
<dbReference type="EMBL" id="CP058708">
    <property type="protein sequence ID" value="QLH49201.1"/>
    <property type="molecule type" value="Genomic_DNA"/>
</dbReference>
<evidence type="ECO:0000313" key="1">
    <source>
        <dbReference type="EMBL" id="KFB78423.1"/>
    </source>
</evidence>
<name>A0A080MB06_9PROT</name>
<protein>
    <submittedName>
        <fullName evidence="1">Uncharacterized protein</fullName>
    </submittedName>
</protein>
<dbReference type="Proteomes" id="UP000021315">
    <property type="component" value="Unassembled WGS sequence"/>
</dbReference>
<reference evidence="2 4" key="2">
    <citation type="journal article" date="2019" name="Microbiome">
        <title>Annotated bacterial chromosomes from frame-shift-corrected long-read metagenomic data.</title>
        <authorList>
            <person name="Arumugam K."/>
            <person name="Bagci C."/>
            <person name="Bessarab I."/>
            <person name="Beier S."/>
            <person name="Buchfink B."/>
            <person name="Gorska A."/>
            <person name="Qiu G."/>
            <person name="Huson D.H."/>
            <person name="Williams R.B.H."/>
        </authorList>
    </citation>
    <scope>NUCLEOTIDE SEQUENCE [LARGE SCALE GENOMIC DNA]</scope>
    <source>
        <strain evidence="2">SSA1</strain>
    </source>
</reference>
<dbReference type="RefSeq" id="WP_273704273.1">
    <property type="nucleotide sequence ID" value="NZ_JDST02000004.1"/>
</dbReference>
<dbReference type="KEGG" id="acog:HWD57_04935"/>
<dbReference type="AlphaFoldDB" id="A0A080MB06"/>
<evidence type="ECO:0000313" key="4">
    <source>
        <dbReference type="Proteomes" id="UP000509684"/>
    </source>
</evidence>
<accession>A0A080MB06</accession>
<keyword evidence="3" id="KW-1185">Reference proteome</keyword>
<reference evidence="2" key="3">
    <citation type="submission" date="2020-06" db="EMBL/GenBank/DDBJ databases">
        <authorList>
            <person name="Arumugam K."/>
            <person name="Besarab I."/>
            <person name="Haryono M."/>
            <person name="Bagci C."/>
            <person name="Beier S."/>
            <person name="Buchfink B."/>
            <person name="Gorska A."/>
            <person name="Qiu G."/>
            <person name="Huson D.H."/>
            <person name="Williams R.B."/>
        </authorList>
    </citation>
    <scope>NUCLEOTIDE SEQUENCE</scope>
    <source>
        <strain evidence="2">SSA1</strain>
    </source>
</reference>
<gene>
    <name evidence="1" type="ORF">AW06_000229</name>
    <name evidence="2" type="ORF">HWD57_04935</name>
</gene>
<evidence type="ECO:0000313" key="2">
    <source>
        <dbReference type="EMBL" id="QLH49201.1"/>
    </source>
</evidence>